<evidence type="ECO:0000256" key="1">
    <source>
        <dbReference type="ARBA" id="ARBA00006762"/>
    </source>
</evidence>
<keyword evidence="4" id="KW-0833">Ubl conjugation pathway</keyword>
<feature type="compositionally biased region" description="Acidic residues" evidence="6">
    <location>
        <begin position="36"/>
        <end position="75"/>
    </location>
</feature>
<dbReference type="InterPro" id="IPR016901">
    <property type="entry name" value="APC10/Doc1"/>
</dbReference>
<dbReference type="CDD" id="cd08366">
    <property type="entry name" value="APC10"/>
    <property type="match status" value="1"/>
</dbReference>
<feature type="compositionally biased region" description="Basic and acidic residues" evidence="6">
    <location>
        <begin position="353"/>
        <end position="373"/>
    </location>
</feature>
<sequence>MPRRSHHPRGARDAADTDGRGAAARGRAVAVAHPDLDEEIVEETDLNDAPDEMDDDEEAPTEILDENDMVEDSDLIDARGRNDGGVDDDGQNDIDLDDAGGDIGDEGDDDEDYFDDENDYESPPIASNLREISSLASWQLSSHKPGCGISALRSSSTAQYWQSDGPQPHTLTLHFFKRVEIVRMRVYLDFTLDESYTPTRMEFYAGMGGNDLIEFAVWQGTSPRGWVDINLVGVGGNQRKPQGHKKRKARGAEKIDEADEQSSRRRKTGHSEGGRRDATVEEDEQTDESRSQTSSDDSDHMDISDSSDDDSMCDELDYTSGNVLKAMVVQMRIVGNHQNGKDSHVRGFQVFARDDRRAANAPAEKIDQKATKEDDAENETDVRQRPSVFERYLMPEPEIR</sequence>
<feature type="compositionally biased region" description="Acidic residues" evidence="6">
    <location>
        <begin position="305"/>
        <end position="315"/>
    </location>
</feature>
<feature type="region of interest" description="Disordered" evidence="6">
    <location>
        <begin position="1"/>
        <end position="115"/>
    </location>
</feature>
<dbReference type="PANTHER" id="PTHR12936:SF0">
    <property type="entry name" value="ANAPHASE-PROMOTING COMPLEX SUBUNIT 10"/>
    <property type="match status" value="1"/>
</dbReference>
<feature type="region of interest" description="Disordered" evidence="6">
    <location>
        <begin position="353"/>
        <end position="400"/>
    </location>
</feature>
<dbReference type="GO" id="GO:0031145">
    <property type="term" value="P:anaphase-promoting complex-dependent catabolic process"/>
    <property type="evidence" value="ECO:0007669"/>
    <property type="project" value="InterPro"/>
</dbReference>
<keyword evidence="9" id="KW-1185">Reference proteome</keyword>
<dbReference type="OrthoDB" id="24948at2759"/>
<name>A0A168AMC3_9EURO</name>
<dbReference type="InterPro" id="IPR008979">
    <property type="entry name" value="Galactose-bd-like_sf"/>
</dbReference>
<dbReference type="VEuPathDB" id="FungiDB:AAP_02194"/>
<dbReference type="GO" id="GO:0070979">
    <property type="term" value="P:protein K11-linked ubiquitination"/>
    <property type="evidence" value="ECO:0007669"/>
    <property type="project" value="TreeGrafter"/>
</dbReference>
<proteinExistence type="inferred from homology"/>
<dbReference type="PANTHER" id="PTHR12936">
    <property type="entry name" value="ANAPHASE-PROMOTING COMPLEX 10"/>
    <property type="match status" value="1"/>
</dbReference>
<evidence type="ECO:0000259" key="7">
    <source>
        <dbReference type="PROSITE" id="PS51284"/>
    </source>
</evidence>
<accession>A0A168AMC3</accession>
<evidence type="ECO:0000256" key="3">
    <source>
        <dbReference type="ARBA" id="ARBA00022776"/>
    </source>
</evidence>
<dbReference type="Gene3D" id="2.60.120.260">
    <property type="entry name" value="Galactose-binding domain-like"/>
    <property type="match status" value="1"/>
</dbReference>
<evidence type="ECO:0000313" key="9">
    <source>
        <dbReference type="Proteomes" id="UP000242877"/>
    </source>
</evidence>
<evidence type="ECO:0000256" key="2">
    <source>
        <dbReference type="ARBA" id="ARBA00022618"/>
    </source>
</evidence>
<organism evidence="8 9">
    <name type="scientific">Ascosphaera apis ARSEF 7405</name>
    <dbReference type="NCBI Taxonomy" id="392613"/>
    <lineage>
        <taxon>Eukaryota</taxon>
        <taxon>Fungi</taxon>
        <taxon>Dikarya</taxon>
        <taxon>Ascomycota</taxon>
        <taxon>Pezizomycotina</taxon>
        <taxon>Eurotiomycetes</taxon>
        <taxon>Eurotiomycetidae</taxon>
        <taxon>Onygenales</taxon>
        <taxon>Ascosphaeraceae</taxon>
        <taxon>Ascosphaera</taxon>
    </lineage>
</organism>
<feature type="compositionally biased region" description="Basic and acidic residues" evidence="6">
    <location>
        <begin position="269"/>
        <end position="279"/>
    </location>
</feature>
<dbReference type="AlphaFoldDB" id="A0A168AMC3"/>
<feature type="compositionally biased region" description="Low complexity" evidence="6">
    <location>
        <begin position="20"/>
        <end position="32"/>
    </location>
</feature>
<dbReference type="EMBL" id="AZGZ01000007">
    <property type="protein sequence ID" value="KZZ94101.1"/>
    <property type="molecule type" value="Genomic_DNA"/>
</dbReference>
<dbReference type="SUPFAM" id="SSF49785">
    <property type="entry name" value="Galactose-binding domain-like"/>
    <property type="match status" value="1"/>
</dbReference>
<dbReference type="SMART" id="SM01337">
    <property type="entry name" value="APC10"/>
    <property type="match status" value="1"/>
</dbReference>
<gene>
    <name evidence="8" type="ORF">AAP_02194</name>
</gene>
<reference evidence="8 9" key="1">
    <citation type="journal article" date="2016" name="Genome Biol. Evol.">
        <title>Divergent and convergent evolution of fungal pathogenicity.</title>
        <authorList>
            <person name="Shang Y."/>
            <person name="Xiao G."/>
            <person name="Zheng P."/>
            <person name="Cen K."/>
            <person name="Zhan S."/>
            <person name="Wang C."/>
        </authorList>
    </citation>
    <scope>NUCLEOTIDE SEQUENCE [LARGE SCALE GENOMIC DNA]</scope>
    <source>
        <strain evidence="8 9">ARSEF 7405</strain>
    </source>
</reference>
<dbReference type="Pfam" id="PF03256">
    <property type="entry name" value="ANAPC10"/>
    <property type="match status" value="1"/>
</dbReference>
<feature type="compositionally biased region" description="Acidic residues" evidence="6">
    <location>
        <begin position="85"/>
        <end position="115"/>
    </location>
</feature>
<keyword evidence="5" id="KW-0131">Cell cycle</keyword>
<dbReference type="Proteomes" id="UP000242877">
    <property type="component" value="Unassembled WGS sequence"/>
</dbReference>
<comment type="caution">
    <text evidence="8">The sequence shown here is derived from an EMBL/GenBank/DDBJ whole genome shotgun (WGS) entry which is preliminary data.</text>
</comment>
<dbReference type="GO" id="GO:0005680">
    <property type="term" value="C:anaphase-promoting complex"/>
    <property type="evidence" value="ECO:0007669"/>
    <property type="project" value="InterPro"/>
</dbReference>
<feature type="domain" description="DOC" evidence="7">
    <location>
        <begin position="108"/>
        <end position="377"/>
    </location>
</feature>
<keyword evidence="2" id="KW-0132">Cell division</keyword>
<feature type="compositionally biased region" description="Basic and acidic residues" evidence="6">
    <location>
        <begin position="10"/>
        <end position="19"/>
    </location>
</feature>
<protein>
    <submittedName>
        <fullName evidence="8">Anaphase-promoting complex subunit</fullName>
    </submittedName>
</protein>
<evidence type="ECO:0000256" key="4">
    <source>
        <dbReference type="ARBA" id="ARBA00022786"/>
    </source>
</evidence>
<feature type="region of interest" description="Disordered" evidence="6">
    <location>
        <begin position="233"/>
        <end position="315"/>
    </location>
</feature>
<keyword evidence="3" id="KW-0498">Mitosis</keyword>
<dbReference type="PROSITE" id="PS51284">
    <property type="entry name" value="DOC"/>
    <property type="match status" value="1"/>
</dbReference>
<comment type="similarity">
    <text evidence="1">Belongs to the APC10 family.</text>
</comment>
<evidence type="ECO:0000256" key="5">
    <source>
        <dbReference type="ARBA" id="ARBA00023306"/>
    </source>
</evidence>
<dbReference type="GO" id="GO:0051301">
    <property type="term" value="P:cell division"/>
    <property type="evidence" value="ECO:0007669"/>
    <property type="project" value="UniProtKB-KW"/>
</dbReference>
<evidence type="ECO:0000313" key="8">
    <source>
        <dbReference type="EMBL" id="KZZ94101.1"/>
    </source>
</evidence>
<evidence type="ECO:0000256" key="6">
    <source>
        <dbReference type="SAM" id="MobiDB-lite"/>
    </source>
</evidence>
<dbReference type="InterPro" id="IPR004939">
    <property type="entry name" value="APC_su10/DOC_dom"/>
</dbReference>